<feature type="transmembrane region" description="Helical" evidence="1">
    <location>
        <begin position="80"/>
        <end position="99"/>
    </location>
</feature>
<keyword evidence="1" id="KW-0472">Membrane</keyword>
<sequence>MAPGAARAHAGWVSTDAHRAAKGPVAGFLDNPVVGMAPWIIFSLLVGPGRFELAVGLALAAAVALIALTHLVYRGSSWKLLELADVVFFGSMAVIGALVGEGTLNWLETYAGEVANIALAVIAFGSMAVRMPFTLQYAREQVDPSLWHTRGFLRTNYMITGAWGTAFLVAAAAGAYGDLVLHNPNNIWTGWIIQILAIVAAVKFTVWYPDVARARAAREAAGLPPERTRWAGFLVPLAGLLVPIGIAVLIFDDMWWLGVALIVAGSLLTKTLHSRSEAPD</sequence>
<protein>
    <submittedName>
        <fullName evidence="2">Uncharacterized protein</fullName>
    </submittedName>
</protein>
<feature type="transmembrane region" description="Helical" evidence="1">
    <location>
        <begin position="28"/>
        <end position="47"/>
    </location>
</feature>
<feature type="transmembrane region" description="Helical" evidence="1">
    <location>
        <begin position="230"/>
        <end position="249"/>
    </location>
</feature>
<keyword evidence="3" id="KW-1185">Reference proteome</keyword>
<keyword evidence="1" id="KW-1133">Transmembrane helix</keyword>
<dbReference type="Proteomes" id="UP000187151">
    <property type="component" value="Unassembled WGS sequence"/>
</dbReference>
<dbReference type="EMBL" id="MQUR01000053">
    <property type="protein sequence ID" value="OLZ62987.1"/>
    <property type="molecule type" value="Genomic_DNA"/>
</dbReference>
<keyword evidence="1" id="KW-0812">Transmembrane</keyword>
<accession>A0ABX3FYU2</accession>
<feature type="transmembrane region" description="Helical" evidence="1">
    <location>
        <begin position="156"/>
        <end position="176"/>
    </location>
</feature>
<reference evidence="2 3" key="1">
    <citation type="submission" date="2016-01" db="EMBL/GenBank/DDBJ databases">
        <title>Streptomyces amritsarensis strain MTCC 11845 genome sequencing and assembly.</title>
        <authorList>
            <person name="Sharma D."/>
            <person name="Nair G.R."/>
            <person name="Kaur G."/>
            <person name="Manhas R.K."/>
            <person name="Mayilraj S."/>
        </authorList>
    </citation>
    <scope>NUCLEOTIDE SEQUENCE [LARGE SCALE GENOMIC DNA]</scope>
    <source>
        <strain evidence="2 3">MTCC 11845</strain>
    </source>
</reference>
<feature type="transmembrane region" description="Helical" evidence="1">
    <location>
        <begin position="188"/>
        <end position="209"/>
    </location>
</feature>
<feature type="transmembrane region" description="Helical" evidence="1">
    <location>
        <begin position="114"/>
        <end position="135"/>
    </location>
</feature>
<evidence type="ECO:0000256" key="1">
    <source>
        <dbReference type="SAM" id="Phobius"/>
    </source>
</evidence>
<organism evidence="2 3">
    <name type="scientific">Streptomyces amritsarensis</name>
    <dbReference type="NCBI Taxonomy" id="681158"/>
    <lineage>
        <taxon>Bacteria</taxon>
        <taxon>Bacillati</taxon>
        <taxon>Actinomycetota</taxon>
        <taxon>Actinomycetes</taxon>
        <taxon>Kitasatosporales</taxon>
        <taxon>Streptomycetaceae</taxon>
        <taxon>Streptomyces</taxon>
    </lineage>
</organism>
<feature type="transmembrane region" description="Helical" evidence="1">
    <location>
        <begin position="53"/>
        <end position="73"/>
    </location>
</feature>
<gene>
    <name evidence="2" type="ORF">AVW11_21800</name>
</gene>
<name>A0ABX3FYU2_9ACTN</name>
<evidence type="ECO:0000313" key="2">
    <source>
        <dbReference type="EMBL" id="OLZ62987.1"/>
    </source>
</evidence>
<proteinExistence type="predicted"/>
<comment type="caution">
    <text evidence="2">The sequence shown here is derived from an EMBL/GenBank/DDBJ whole genome shotgun (WGS) entry which is preliminary data.</text>
</comment>
<evidence type="ECO:0000313" key="3">
    <source>
        <dbReference type="Proteomes" id="UP000187151"/>
    </source>
</evidence>